<keyword evidence="4 13" id="KW-0812">Transmembrane</keyword>
<keyword evidence="7" id="KW-0274">FAD</keyword>
<evidence type="ECO:0000256" key="11">
    <source>
        <dbReference type="ARBA" id="ARBA00023014"/>
    </source>
</evidence>
<dbReference type="InterPro" id="IPR039261">
    <property type="entry name" value="FNR_nucleotide-bd"/>
</dbReference>
<evidence type="ECO:0000313" key="15">
    <source>
        <dbReference type="EMBL" id="PIR07236.1"/>
    </source>
</evidence>
<dbReference type="Pfam" id="PF08022">
    <property type="entry name" value="FAD_binding_8"/>
    <property type="match status" value="1"/>
</dbReference>
<evidence type="ECO:0000256" key="3">
    <source>
        <dbReference type="ARBA" id="ARBA00022630"/>
    </source>
</evidence>
<evidence type="ECO:0000256" key="12">
    <source>
        <dbReference type="ARBA" id="ARBA00023136"/>
    </source>
</evidence>
<comment type="subcellular location">
    <subcellularLocation>
        <location evidence="2">Membrane</location>
        <topology evidence="2">Multi-pass membrane protein</topology>
    </subcellularLocation>
</comment>
<feature type="transmembrane region" description="Helical" evidence="13">
    <location>
        <begin position="133"/>
        <end position="152"/>
    </location>
</feature>
<feature type="transmembrane region" description="Helical" evidence="13">
    <location>
        <begin position="106"/>
        <end position="127"/>
    </location>
</feature>
<keyword evidence="5" id="KW-0001">2Fe-2S</keyword>
<dbReference type="AlphaFoldDB" id="A0A2H0NGP3"/>
<evidence type="ECO:0000256" key="13">
    <source>
        <dbReference type="SAM" id="Phobius"/>
    </source>
</evidence>
<evidence type="ECO:0000256" key="4">
    <source>
        <dbReference type="ARBA" id="ARBA00022692"/>
    </source>
</evidence>
<dbReference type="PROSITE" id="PS51384">
    <property type="entry name" value="FAD_FR"/>
    <property type="match status" value="1"/>
</dbReference>
<evidence type="ECO:0000256" key="1">
    <source>
        <dbReference type="ARBA" id="ARBA00001974"/>
    </source>
</evidence>
<dbReference type="InterPro" id="IPR001433">
    <property type="entry name" value="OxRdtase_FAD/NAD-bd"/>
</dbReference>
<comment type="cofactor">
    <cofactor evidence="1">
        <name>FAD</name>
        <dbReference type="ChEBI" id="CHEBI:57692"/>
    </cofactor>
</comment>
<dbReference type="SUPFAM" id="SSF63380">
    <property type="entry name" value="Riboflavin synthase domain-like"/>
    <property type="match status" value="1"/>
</dbReference>
<dbReference type="PRINTS" id="PR00410">
    <property type="entry name" value="PHEHYDRXLASE"/>
</dbReference>
<evidence type="ECO:0000256" key="2">
    <source>
        <dbReference type="ARBA" id="ARBA00004141"/>
    </source>
</evidence>
<sequence length="380" mass="43103">MALFALNLILSGRFKFMEDYFGGLNKMYVLHHLTGATAFVFLLFHPLFLAGHYILFSLRQAALFLLPSGHWPINFGIAALAIMIILLILTFYTNLHYPVWKTSHRFLGLAFFFGGLHAFFIGSDIASNLPLKIYMVILTILGLVTFIYRSVFHKILVKKFNYQLEQVIPLGEKVVEITLKPQGKTIQFEAGQFIFVEFLQKGFTESHPFSISSSSTDQTNLKLTIKALGDYTSKLAILKIGTKVKIEGPFGRFSYKNCHNKNQIWIAGGIGITPFLSMAPTINDQYKIDLYCCFKTSAENFLLNKLQKIATQNNQLRIISWPSNKKGRLKAEVIAEMSQGLNNKDIFICGPPAMLKSLKKQFIKLKIPKKLIHSEEFTLL</sequence>
<name>A0A2H0NGP3_9BACT</name>
<dbReference type="EMBL" id="PCWQ01000006">
    <property type="protein sequence ID" value="PIR07236.1"/>
    <property type="molecule type" value="Genomic_DNA"/>
</dbReference>
<dbReference type="PANTHER" id="PTHR47354:SF8">
    <property type="entry name" value="1,2-PHENYLACETYL-COA EPOXIDASE, SUBUNIT E"/>
    <property type="match status" value="1"/>
</dbReference>
<dbReference type="Gene3D" id="2.40.30.10">
    <property type="entry name" value="Translation factors"/>
    <property type="match status" value="1"/>
</dbReference>
<dbReference type="PANTHER" id="PTHR47354">
    <property type="entry name" value="NADH OXIDOREDUCTASE HCR"/>
    <property type="match status" value="1"/>
</dbReference>
<dbReference type="Gene3D" id="3.40.50.80">
    <property type="entry name" value="Nucleotide-binding domain of ferredoxin-NADP reductase (FNR) module"/>
    <property type="match status" value="1"/>
</dbReference>
<feature type="transmembrane region" description="Helical" evidence="13">
    <location>
        <begin position="33"/>
        <end position="55"/>
    </location>
</feature>
<dbReference type="SUPFAM" id="SSF52343">
    <property type="entry name" value="Ferredoxin reductase-like, C-terminal NADP-linked domain"/>
    <property type="match status" value="1"/>
</dbReference>
<keyword evidence="11" id="KW-0411">Iron-sulfur</keyword>
<keyword evidence="9" id="KW-0560">Oxidoreductase</keyword>
<keyword evidence="6" id="KW-0479">Metal-binding</keyword>
<proteinExistence type="predicted"/>
<dbReference type="Proteomes" id="UP000230564">
    <property type="component" value="Unassembled WGS sequence"/>
</dbReference>
<gene>
    <name evidence="15" type="ORF">COV55_00650</name>
</gene>
<evidence type="ECO:0000256" key="7">
    <source>
        <dbReference type="ARBA" id="ARBA00022827"/>
    </source>
</evidence>
<dbReference type="GO" id="GO:0051537">
    <property type="term" value="F:2 iron, 2 sulfur cluster binding"/>
    <property type="evidence" value="ECO:0007669"/>
    <property type="project" value="UniProtKB-KW"/>
</dbReference>
<feature type="domain" description="FAD-binding FR-type" evidence="14">
    <location>
        <begin position="157"/>
        <end position="256"/>
    </location>
</feature>
<keyword evidence="12 13" id="KW-0472">Membrane</keyword>
<dbReference type="GO" id="GO:0050660">
    <property type="term" value="F:flavin adenine dinucleotide binding"/>
    <property type="evidence" value="ECO:0007669"/>
    <property type="project" value="TreeGrafter"/>
</dbReference>
<comment type="caution">
    <text evidence="15">The sequence shown here is derived from an EMBL/GenBank/DDBJ whole genome shotgun (WGS) entry which is preliminary data.</text>
</comment>
<keyword evidence="3" id="KW-0285">Flavoprotein</keyword>
<dbReference type="InterPro" id="IPR013130">
    <property type="entry name" value="Fe3_Rdtase_TM_dom"/>
</dbReference>
<protein>
    <submittedName>
        <fullName evidence="15">Ferric reductase</fullName>
    </submittedName>
</protein>
<keyword evidence="10" id="KW-0408">Iron</keyword>
<dbReference type="GO" id="GO:0016020">
    <property type="term" value="C:membrane"/>
    <property type="evidence" value="ECO:0007669"/>
    <property type="project" value="UniProtKB-SubCell"/>
</dbReference>
<accession>A0A2H0NGP3</accession>
<feature type="transmembrane region" description="Helical" evidence="13">
    <location>
        <begin position="75"/>
        <end position="94"/>
    </location>
</feature>
<evidence type="ECO:0000256" key="8">
    <source>
        <dbReference type="ARBA" id="ARBA00022989"/>
    </source>
</evidence>
<dbReference type="Pfam" id="PF01794">
    <property type="entry name" value="Ferric_reduct"/>
    <property type="match status" value="1"/>
</dbReference>
<dbReference type="InterPro" id="IPR017938">
    <property type="entry name" value="Riboflavin_synthase-like_b-brl"/>
</dbReference>
<dbReference type="InterPro" id="IPR050415">
    <property type="entry name" value="MRET"/>
</dbReference>
<keyword evidence="8 13" id="KW-1133">Transmembrane helix</keyword>
<organism evidence="15 16">
    <name type="scientific">Candidatus Komeilibacteria bacterium CG11_big_fil_rev_8_21_14_0_20_36_20</name>
    <dbReference type="NCBI Taxonomy" id="1974477"/>
    <lineage>
        <taxon>Bacteria</taxon>
        <taxon>Candidatus Komeiliibacteriota</taxon>
    </lineage>
</organism>
<reference evidence="15 16" key="1">
    <citation type="submission" date="2017-09" db="EMBL/GenBank/DDBJ databases">
        <title>Depth-based differentiation of microbial function through sediment-hosted aquifers and enrichment of novel symbionts in the deep terrestrial subsurface.</title>
        <authorList>
            <person name="Probst A.J."/>
            <person name="Ladd B."/>
            <person name="Jarett J.K."/>
            <person name="Geller-Mcgrath D.E."/>
            <person name="Sieber C.M."/>
            <person name="Emerson J.B."/>
            <person name="Anantharaman K."/>
            <person name="Thomas B.C."/>
            <person name="Malmstrom R."/>
            <person name="Stieglmeier M."/>
            <person name="Klingl A."/>
            <person name="Woyke T."/>
            <person name="Ryan C.M."/>
            <person name="Banfield J.F."/>
        </authorList>
    </citation>
    <scope>NUCLEOTIDE SEQUENCE [LARGE SCALE GENOMIC DNA]</scope>
    <source>
        <strain evidence="15">CG11_big_fil_rev_8_21_14_0_20_36_20</strain>
    </source>
</reference>
<dbReference type="InterPro" id="IPR017927">
    <property type="entry name" value="FAD-bd_FR_type"/>
</dbReference>
<evidence type="ECO:0000259" key="14">
    <source>
        <dbReference type="PROSITE" id="PS51384"/>
    </source>
</evidence>
<dbReference type="CDD" id="cd06198">
    <property type="entry name" value="FNR_like_3"/>
    <property type="match status" value="1"/>
</dbReference>
<dbReference type="GO" id="GO:0016491">
    <property type="term" value="F:oxidoreductase activity"/>
    <property type="evidence" value="ECO:0007669"/>
    <property type="project" value="UniProtKB-KW"/>
</dbReference>
<dbReference type="InterPro" id="IPR013112">
    <property type="entry name" value="FAD-bd_8"/>
</dbReference>
<evidence type="ECO:0000313" key="16">
    <source>
        <dbReference type="Proteomes" id="UP000230564"/>
    </source>
</evidence>
<dbReference type="Pfam" id="PF00175">
    <property type="entry name" value="NAD_binding_1"/>
    <property type="match status" value="1"/>
</dbReference>
<evidence type="ECO:0000256" key="6">
    <source>
        <dbReference type="ARBA" id="ARBA00022723"/>
    </source>
</evidence>
<evidence type="ECO:0000256" key="9">
    <source>
        <dbReference type="ARBA" id="ARBA00023002"/>
    </source>
</evidence>
<evidence type="ECO:0000256" key="10">
    <source>
        <dbReference type="ARBA" id="ARBA00023004"/>
    </source>
</evidence>
<evidence type="ECO:0000256" key="5">
    <source>
        <dbReference type="ARBA" id="ARBA00022714"/>
    </source>
</evidence>
<dbReference type="GO" id="GO:0046872">
    <property type="term" value="F:metal ion binding"/>
    <property type="evidence" value="ECO:0007669"/>
    <property type="project" value="UniProtKB-KW"/>
</dbReference>